<dbReference type="InterPro" id="IPR029058">
    <property type="entry name" value="AB_hydrolase_fold"/>
</dbReference>
<name>A0ABT7MHC0_9PSEU</name>
<dbReference type="Pfam" id="PF00550">
    <property type="entry name" value="PP-binding"/>
    <property type="match status" value="1"/>
</dbReference>
<dbReference type="Proteomes" id="UP001231924">
    <property type="component" value="Unassembled WGS sequence"/>
</dbReference>
<dbReference type="GO" id="GO:0016787">
    <property type="term" value="F:hydrolase activity"/>
    <property type="evidence" value="ECO:0007669"/>
    <property type="project" value="UniProtKB-KW"/>
</dbReference>
<protein>
    <submittedName>
        <fullName evidence="4">Alpha/beta fold hydrolase</fullName>
    </submittedName>
</protein>
<dbReference type="RefSeq" id="WP_286056165.1">
    <property type="nucleotide sequence ID" value="NZ_JASVWF010000007.1"/>
</dbReference>
<proteinExistence type="predicted"/>
<dbReference type="InterPro" id="IPR036736">
    <property type="entry name" value="ACP-like_sf"/>
</dbReference>
<organism evidence="4 5">
    <name type="scientific">Actinomycetospora termitidis</name>
    <dbReference type="NCBI Taxonomy" id="3053470"/>
    <lineage>
        <taxon>Bacteria</taxon>
        <taxon>Bacillati</taxon>
        <taxon>Actinomycetota</taxon>
        <taxon>Actinomycetes</taxon>
        <taxon>Pseudonocardiales</taxon>
        <taxon>Pseudonocardiaceae</taxon>
        <taxon>Actinomycetospora</taxon>
    </lineage>
</organism>
<dbReference type="InterPro" id="IPR012223">
    <property type="entry name" value="TEII"/>
</dbReference>
<evidence type="ECO:0000259" key="3">
    <source>
        <dbReference type="Pfam" id="PF12697"/>
    </source>
</evidence>
<dbReference type="InterPro" id="IPR000073">
    <property type="entry name" value="AB_hydrolase_1"/>
</dbReference>
<feature type="domain" description="Carrier" evidence="2">
    <location>
        <begin position="232"/>
        <end position="293"/>
    </location>
</feature>
<keyword evidence="4" id="KW-0378">Hydrolase</keyword>
<evidence type="ECO:0000313" key="4">
    <source>
        <dbReference type="EMBL" id="MDL5159569.1"/>
    </source>
</evidence>
<reference evidence="4 5" key="1">
    <citation type="submission" date="2023-06" db="EMBL/GenBank/DDBJ databases">
        <title>Actinomycetospora Odt1-22.</title>
        <authorList>
            <person name="Supong K."/>
        </authorList>
    </citation>
    <scope>NUCLEOTIDE SEQUENCE [LARGE SCALE GENOMIC DNA]</scope>
    <source>
        <strain evidence="4 5">Odt1-22</strain>
    </source>
</reference>
<dbReference type="Pfam" id="PF12697">
    <property type="entry name" value="Abhydrolase_6"/>
    <property type="match status" value="1"/>
</dbReference>
<sequence length="554" mass="56557">MTRDAIDTRPGADVWRDVIGTGALPLPSWVAAPVAPDVRWEQVPVPGDLGAALDATAATLGVEPAALVLAAHARVVAAMTGDPDVLTGVVAARSLDHAVPCRVDTACGSWAALVRAVAGTLAVRVPDVDDPPTVPTDPAAPWFRTVLDTSGSDDGELHGADLRVHVDRDAVTVHGRTSVADEAALRRVAGCHLATLQALLDDPAGDPGTTPLPDEAAAPATVDTGPSPSQRRVADAWASVLRVDAATLRPDDDFFARGGNSLSAVKVALRLQRQVALADLLRHPVLADQAALLDGAAPGTGAALLQPLGTTDARTLLVAFPHAGGHPVGLEPFARALADAAPGRVRVVAASLPAHDPTGTDTGFLPLAEVVERAVWEIVGLAPREVVLWGHSSGSVTAHAVAHALATRSGAPPVRAVVVGAHLPRSAAEHRSAADEAGIQTDDEAIARLSAMGAPGLDTLDPQAAARVGAAYRADVVAAHRRLAEALDDPASHRVAAPLTVVLAADDPATAGRAATAWSALAEQVETRELPDGGHWFPRTRPAAAAAVVAGLLP</sequence>
<dbReference type="Gene3D" id="3.40.50.1820">
    <property type="entry name" value="alpha/beta hydrolase"/>
    <property type="match status" value="1"/>
</dbReference>
<dbReference type="PANTHER" id="PTHR11487:SF0">
    <property type="entry name" value="S-ACYL FATTY ACID SYNTHASE THIOESTERASE, MEDIUM CHAIN"/>
    <property type="match status" value="1"/>
</dbReference>
<evidence type="ECO:0000256" key="1">
    <source>
        <dbReference type="SAM" id="MobiDB-lite"/>
    </source>
</evidence>
<dbReference type="EMBL" id="JASVWF010000007">
    <property type="protein sequence ID" value="MDL5159569.1"/>
    <property type="molecule type" value="Genomic_DNA"/>
</dbReference>
<dbReference type="InterPro" id="IPR009081">
    <property type="entry name" value="PP-bd_ACP"/>
</dbReference>
<feature type="region of interest" description="Disordered" evidence="1">
    <location>
        <begin position="202"/>
        <end position="230"/>
    </location>
</feature>
<comment type="caution">
    <text evidence="4">The sequence shown here is derived from an EMBL/GenBank/DDBJ whole genome shotgun (WGS) entry which is preliminary data.</text>
</comment>
<dbReference type="SUPFAM" id="SSF52777">
    <property type="entry name" value="CoA-dependent acyltransferases"/>
    <property type="match status" value="1"/>
</dbReference>
<dbReference type="PANTHER" id="PTHR11487">
    <property type="entry name" value="THIOESTERASE"/>
    <property type="match status" value="1"/>
</dbReference>
<dbReference type="SUPFAM" id="SSF53474">
    <property type="entry name" value="alpha/beta-Hydrolases"/>
    <property type="match status" value="1"/>
</dbReference>
<dbReference type="Gene3D" id="3.30.559.30">
    <property type="entry name" value="Nonribosomal peptide synthetase, condensation domain"/>
    <property type="match status" value="1"/>
</dbReference>
<gene>
    <name evidence="4" type="ORF">QRT03_26620</name>
</gene>
<evidence type="ECO:0000259" key="2">
    <source>
        <dbReference type="Pfam" id="PF00550"/>
    </source>
</evidence>
<evidence type="ECO:0000313" key="5">
    <source>
        <dbReference type="Proteomes" id="UP001231924"/>
    </source>
</evidence>
<feature type="domain" description="AB hydrolase-1" evidence="3">
    <location>
        <begin position="333"/>
        <end position="547"/>
    </location>
</feature>
<accession>A0ABT7MHC0</accession>
<keyword evidence="5" id="KW-1185">Reference proteome</keyword>
<dbReference type="Gene3D" id="1.10.1200.10">
    <property type="entry name" value="ACP-like"/>
    <property type="match status" value="1"/>
</dbReference>